<reference evidence="2" key="1">
    <citation type="submission" date="2020-07" db="EMBL/GenBank/DDBJ databases">
        <authorList>
            <person name="Lin J."/>
        </authorList>
    </citation>
    <scope>NUCLEOTIDE SEQUENCE</scope>
</reference>
<organism evidence="2">
    <name type="scientific">Ananas comosus var. bracteatus</name>
    <name type="common">red pineapple</name>
    <dbReference type="NCBI Taxonomy" id="296719"/>
    <lineage>
        <taxon>Eukaryota</taxon>
        <taxon>Viridiplantae</taxon>
        <taxon>Streptophyta</taxon>
        <taxon>Embryophyta</taxon>
        <taxon>Tracheophyta</taxon>
        <taxon>Spermatophyta</taxon>
        <taxon>Magnoliopsida</taxon>
        <taxon>Liliopsida</taxon>
        <taxon>Poales</taxon>
        <taxon>Bromeliaceae</taxon>
        <taxon>Bromelioideae</taxon>
        <taxon>Ananas</taxon>
    </lineage>
</organism>
<protein>
    <submittedName>
        <fullName evidence="2">Uncharacterized protein</fullName>
    </submittedName>
</protein>
<accession>A0A6V7P3K1</accession>
<dbReference type="PANTHER" id="PTHR35510:SF1">
    <property type="entry name" value="DBH-LIKE MONOOXYGENASE"/>
    <property type="match status" value="1"/>
</dbReference>
<proteinExistence type="predicted"/>
<name>A0A6V7P3K1_ANACO</name>
<sequence length="199" mass="22178">MAPKMKRRDLDEADDEFFEFSLSSPATKIRRLDAEFNVAPIAEKDGEPLEIEEAMGDSSLDLPSMNEERAIVLYKPIDSHPLLGPNRSNVSLQISSDLIPGLKNGFFQRVKGGSPVDDRRTALVPWAHVCTEAAEAVEMAEEGASMEVEVEEEEGKGRGEQINTSNGGVEDQRLHPTQWQWQWQNHCMDPRSSSSSSFC</sequence>
<dbReference type="AlphaFoldDB" id="A0A6V7P3K1"/>
<evidence type="ECO:0000256" key="1">
    <source>
        <dbReference type="SAM" id="MobiDB-lite"/>
    </source>
</evidence>
<dbReference type="PANTHER" id="PTHR35510">
    <property type="entry name" value="DBH-LIKE MONOOXYGENASE"/>
    <property type="match status" value="1"/>
</dbReference>
<feature type="region of interest" description="Disordered" evidence="1">
    <location>
        <begin position="151"/>
        <end position="176"/>
    </location>
</feature>
<evidence type="ECO:0000313" key="2">
    <source>
        <dbReference type="EMBL" id="CAD1825415.1"/>
    </source>
</evidence>
<gene>
    <name evidence="2" type="ORF">CB5_LOCUS8626</name>
</gene>
<dbReference type="EMBL" id="LR862145">
    <property type="protein sequence ID" value="CAD1825415.1"/>
    <property type="molecule type" value="Genomic_DNA"/>
</dbReference>